<accession>A0ABQ9MSM7</accession>
<dbReference type="InterPro" id="IPR025852">
    <property type="entry name" value="SM_dom_ATX"/>
</dbReference>
<evidence type="ECO:0000313" key="4">
    <source>
        <dbReference type="Proteomes" id="UP001174677"/>
    </source>
</evidence>
<dbReference type="InterPro" id="IPR045117">
    <property type="entry name" value="ATXN2-like"/>
</dbReference>
<dbReference type="PANTHER" id="PTHR12854:SF12">
    <property type="entry name" value="POLYADENYLATE-BINDING PROTEIN INTERACTING PROTEIN"/>
    <property type="match status" value="1"/>
</dbReference>
<sequence>MGNRNRAEADTDTCLSEALLFATICIIGMPVDVHVRDGSVYSGTFHTASVDKDYGIVLKEAKLTKKGKCDANVANWNVIETLVILSGDLVQVIAKGVLFPADGFMGNVASDDVEAAVVSVPSSEIIVSESEESNKSAIDKRKINENRNNCANDFVPTKTGKEHEGKKILPNHVATATEVEPGKRERINISINISKSEEAFDSAVIGRQIGDNWSQGEQDHHKHKYELQMEKSDDEVQSSSSISNLCLSETKADGEGQKMTKLLPNGVSCDPTSAHVKPDNQCFERSTSAGSSSASAVCSSISTASNASVDVASESRSGLLASSADVISPQSSESSKRSKEFKLNPGAKIFCPSFATPMSATASVPAVASMPYIPSNSPMVPIAAAAQPEVGISPFVRPSVPIKFAPYSNLTAVNGGNGPQFSQPIVGNRTQPLRYAGQYHAVQAAPTYVPPNSQAVMVGRVGQIVYVQPVPHDLVQSTATISPVSARPLLTQHQVQYPKHQGSATGQALQLCAPPPFVAGGQQPFAIPSHFPLLQPPISANRPIRVPGSNALFGTKFP</sequence>
<reference evidence="3" key="1">
    <citation type="journal article" date="2023" name="Plant Biotechnol. J.">
        <title>Chromosome-level wild Hevea brasiliensis genome provides new tools for genomic-assisted breeding and valuable loci to elevate rubber yield.</title>
        <authorList>
            <person name="Cheng H."/>
            <person name="Song X."/>
            <person name="Hu Y."/>
            <person name="Wu T."/>
            <person name="Yang Q."/>
            <person name="An Z."/>
            <person name="Feng S."/>
            <person name="Deng Z."/>
            <person name="Wu W."/>
            <person name="Zeng X."/>
            <person name="Tu M."/>
            <person name="Wang X."/>
            <person name="Huang H."/>
        </authorList>
    </citation>
    <scope>NUCLEOTIDE SEQUENCE</scope>
    <source>
        <strain evidence="3">MT/VB/25A 57/8</strain>
    </source>
</reference>
<dbReference type="PANTHER" id="PTHR12854">
    <property type="entry name" value="ATAXIN 2-RELATED"/>
    <property type="match status" value="1"/>
</dbReference>
<dbReference type="EMBL" id="JARPOI010000004">
    <property type="protein sequence ID" value="KAJ9182670.1"/>
    <property type="molecule type" value="Genomic_DNA"/>
</dbReference>
<dbReference type="Pfam" id="PF14438">
    <property type="entry name" value="SM-ATX"/>
    <property type="match status" value="1"/>
</dbReference>
<protein>
    <recommendedName>
        <fullName evidence="2">Ataxin 2 SM domain-containing protein</fullName>
    </recommendedName>
</protein>
<proteinExistence type="predicted"/>
<evidence type="ECO:0000259" key="2">
    <source>
        <dbReference type="Pfam" id="PF14438"/>
    </source>
</evidence>
<evidence type="ECO:0000256" key="1">
    <source>
        <dbReference type="SAM" id="MobiDB-lite"/>
    </source>
</evidence>
<gene>
    <name evidence="3" type="ORF">P3X46_006636</name>
</gene>
<dbReference type="Proteomes" id="UP001174677">
    <property type="component" value="Chromosome 4"/>
</dbReference>
<organism evidence="3 4">
    <name type="scientific">Hevea brasiliensis</name>
    <name type="common">Para rubber tree</name>
    <name type="synonym">Siphonia brasiliensis</name>
    <dbReference type="NCBI Taxonomy" id="3981"/>
    <lineage>
        <taxon>Eukaryota</taxon>
        <taxon>Viridiplantae</taxon>
        <taxon>Streptophyta</taxon>
        <taxon>Embryophyta</taxon>
        <taxon>Tracheophyta</taxon>
        <taxon>Spermatophyta</taxon>
        <taxon>Magnoliopsida</taxon>
        <taxon>eudicotyledons</taxon>
        <taxon>Gunneridae</taxon>
        <taxon>Pentapetalae</taxon>
        <taxon>rosids</taxon>
        <taxon>fabids</taxon>
        <taxon>Malpighiales</taxon>
        <taxon>Euphorbiaceae</taxon>
        <taxon>Crotonoideae</taxon>
        <taxon>Micrandreae</taxon>
        <taxon>Hevea</taxon>
    </lineage>
</organism>
<evidence type="ECO:0000313" key="3">
    <source>
        <dbReference type="EMBL" id="KAJ9182670.1"/>
    </source>
</evidence>
<feature type="region of interest" description="Disordered" evidence="1">
    <location>
        <begin position="320"/>
        <end position="340"/>
    </location>
</feature>
<keyword evidence="4" id="KW-1185">Reference proteome</keyword>
<name>A0ABQ9MSM7_HEVBR</name>
<comment type="caution">
    <text evidence="3">The sequence shown here is derived from an EMBL/GenBank/DDBJ whole genome shotgun (WGS) entry which is preliminary data.</text>
</comment>
<feature type="domain" description="Ataxin 2 SM" evidence="2">
    <location>
        <begin position="17"/>
        <end position="95"/>
    </location>
</feature>